<gene>
    <name evidence="1" type="ORF">LCGC14_1743570</name>
</gene>
<protein>
    <submittedName>
        <fullName evidence="1">Uncharacterized protein</fullName>
    </submittedName>
</protein>
<sequence length="63" mass="7097">MLIRIDSGYYCAGIVADRETEKVIDAAPVLRWSIGKHFTEVVAWARCKGFEVITIELQRNAVS</sequence>
<comment type="caution">
    <text evidence="1">The sequence shown here is derived from an EMBL/GenBank/DDBJ whole genome shotgun (WGS) entry which is preliminary data.</text>
</comment>
<organism evidence="1">
    <name type="scientific">marine sediment metagenome</name>
    <dbReference type="NCBI Taxonomy" id="412755"/>
    <lineage>
        <taxon>unclassified sequences</taxon>
        <taxon>metagenomes</taxon>
        <taxon>ecological metagenomes</taxon>
    </lineage>
</organism>
<accession>A0A0F9H609</accession>
<dbReference type="AlphaFoldDB" id="A0A0F9H609"/>
<dbReference type="EMBL" id="LAZR01015984">
    <property type="protein sequence ID" value="KKM06485.1"/>
    <property type="molecule type" value="Genomic_DNA"/>
</dbReference>
<proteinExistence type="predicted"/>
<name>A0A0F9H609_9ZZZZ</name>
<evidence type="ECO:0000313" key="1">
    <source>
        <dbReference type="EMBL" id="KKM06485.1"/>
    </source>
</evidence>
<reference evidence="1" key="1">
    <citation type="journal article" date="2015" name="Nature">
        <title>Complex archaea that bridge the gap between prokaryotes and eukaryotes.</title>
        <authorList>
            <person name="Spang A."/>
            <person name="Saw J.H."/>
            <person name="Jorgensen S.L."/>
            <person name="Zaremba-Niedzwiedzka K."/>
            <person name="Martijn J."/>
            <person name="Lind A.E."/>
            <person name="van Eijk R."/>
            <person name="Schleper C."/>
            <person name="Guy L."/>
            <person name="Ettema T.J."/>
        </authorList>
    </citation>
    <scope>NUCLEOTIDE SEQUENCE</scope>
</reference>